<accession>A0A382KI70</accession>
<name>A0A382KI70_9ZZZZ</name>
<dbReference type="GO" id="GO:0005829">
    <property type="term" value="C:cytosol"/>
    <property type="evidence" value="ECO:0007669"/>
    <property type="project" value="TreeGrafter"/>
</dbReference>
<keyword evidence="1" id="KW-0808">Transferase</keyword>
<proteinExistence type="predicted"/>
<dbReference type="SUPFAM" id="SSF50486">
    <property type="entry name" value="FMT C-terminal domain-like"/>
    <property type="match status" value="1"/>
</dbReference>
<dbReference type="InterPro" id="IPR011034">
    <property type="entry name" value="Formyl_transferase-like_C_sf"/>
</dbReference>
<dbReference type="AlphaFoldDB" id="A0A382KI70"/>
<feature type="domain" description="Formyl transferase C-terminal" evidence="3">
    <location>
        <begin position="43"/>
        <end position="141"/>
    </location>
</feature>
<dbReference type="PANTHER" id="PTHR11138">
    <property type="entry name" value="METHIONYL-TRNA FORMYLTRANSFERASE"/>
    <property type="match status" value="1"/>
</dbReference>
<organism evidence="4">
    <name type="scientific">marine metagenome</name>
    <dbReference type="NCBI Taxonomy" id="408172"/>
    <lineage>
        <taxon>unclassified sequences</taxon>
        <taxon>metagenomes</taxon>
        <taxon>ecological metagenomes</taxon>
    </lineage>
</organism>
<evidence type="ECO:0000259" key="3">
    <source>
        <dbReference type="Pfam" id="PF02911"/>
    </source>
</evidence>
<evidence type="ECO:0000256" key="1">
    <source>
        <dbReference type="ARBA" id="ARBA00022679"/>
    </source>
</evidence>
<dbReference type="InterPro" id="IPR005793">
    <property type="entry name" value="Formyl_trans_C"/>
</dbReference>
<evidence type="ECO:0000313" key="4">
    <source>
        <dbReference type="EMBL" id="SVC23929.1"/>
    </source>
</evidence>
<dbReference type="InterPro" id="IPR044135">
    <property type="entry name" value="Met-tRNA-FMT_C"/>
</dbReference>
<dbReference type="EMBL" id="UINC01080722">
    <property type="protein sequence ID" value="SVC23929.1"/>
    <property type="molecule type" value="Genomic_DNA"/>
</dbReference>
<keyword evidence="2" id="KW-0648">Protein biosynthesis</keyword>
<protein>
    <recommendedName>
        <fullName evidence="3">Formyl transferase C-terminal domain-containing protein</fullName>
    </recommendedName>
</protein>
<sequence>ETLTNRLFIVGASLLVKVLPPWVAGKLEVTDQNASMATYTKKFKKKDGKIEWGNSAHEIYARLRAFSPWPGVYTYWEGRILKIIEAYVIDYEYHERPGAVIMLGRDRKTIGVCTGRGVVVLSKVRLEGRRDTDIWSFAQGHPSFLGSILNGETLGRVEA</sequence>
<dbReference type="PANTHER" id="PTHR11138:SF5">
    <property type="entry name" value="METHIONYL-TRNA FORMYLTRANSFERASE, MITOCHONDRIAL"/>
    <property type="match status" value="1"/>
</dbReference>
<gene>
    <name evidence="4" type="ORF">METZ01_LOCUS276783</name>
</gene>
<dbReference type="GO" id="GO:0004479">
    <property type="term" value="F:methionyl-tRNA formyltransferase activity"/>
    <property type="evidence" value="ECO:0007669"/>
    <property type="project" value="TreeGrafter"/>
</dbReference>
<evidence type="ECO:0000256" key="2">
    <source>
        <dbReference type="ARBA" id="ARBA00022917"/>
    </source>
</evidence>
<dbReference type="CDD" id="cd08704">
    <property type="entry name" value="Met_tRNA_FMT_C"/>
    <property type="match status" value="1"/>
</dbReference>
<reference evidence="4" key="1">
    <citation type="submission" date="2018-05" db="EMBL/GenBank/DDBJ databases">
        <authorList>
            <person name="Lanie J.A."/>
            <person name="Ng W.-L."/>
            <person name="Kazmierczak K.M."/>
            <person name="Andrzejewski T.M."/>
            <person name="Davidsen T.M."/>
            <person name="Wayne K.J."/>
            <person name="Tettelin H."/>
            <person name="Glass J.I."/>
            <person name="Rusch D."/>
            <person name="Podicherti R."/>
            <person name="Tsui H.-C.T."/>
            <person name="Winkler M.E."/>
        </authorList>
    </citation>
    <scope>NUCLEOTIDE SEQUENCE</scope>
</reference>
<dbReference type="Pfam" id="PF02911">
    <property type="entry name" value="Formyl_trans_C"/>
    <property type="match status" value="1"/>
</dbReference>
<feature type="non-terminal residue" evidence="4">
    <location>
        <position position="1"/>
    </location>
</feature>
<dbReference type="Gene3D" id="3.40.50.12230">
    <property type="match status" value="1"/>
</dbReference>